<accession>A0A1A8T6A2</accession>
<dbReference type="NCBIfam" id="TIGR02548">
    <property type="entry name" value="casB_cse2"/>
    <property type="match status" value="1"/>
</dbReference>
<dbReference type="Gene3D" id="1.10.520.40">
    <property type="entry name" value="CRISPR-associated protein Cse2"/>
    <property type="match status" value="1"/>
</dbReference>
<name>A0A1A8T6A2_9GAMM</name>
<dbReference type="CDD" id="cd09731">
    <property type="entry name" value="Cse2_I-E"/>
    <property type="match status" value="1"/>
</dbReference>
<organism evidence="1 2">
    <name type="scientific">Marinomonas aquimarina</name>
    <dbReference type="NCBI Taxonomy" id="295068"/>
    <lineage>
        <taxon>Bacteria</taxon>
        <taxon>Pseudomonadati</taxon>
        <taxon>Pseudomonadota</taxon>
        <taxon>Gammaproteobacteria</taxon>
        <taxon>Oceanospirillales</taxon>
        <taxon>Oceanospirillaceae</taxon>
        <taxon>Marinomonas</taxon>
    </lineage>
</organism>
<protein>
    <submittedName>
        <fullName evidence="1">CRISPR-associated protein Cse2 (CRISPR_cse2)</fullName>
    </submittedName>
</protein>
<keyword evidence="2" id="KW-1185">Reference proteome</keyword>
<dbReference type="InterPro" id="IPR013382">
    <property type="entry name" value="CRISPR-assoc_prot_Cse2"/>
</dbReference>
<dbReference type="RefSeq" id="WP_231870796.1">
    <property type="nucleotide sequence ID" value="NZ_FLOC01000003.1"/>
</dbReference>
<dbReference type="Pfam" id="PF09485">
    <property type="entry name" value="CRISPR_Cse2"/>
    <property type="match status" value="1"/>
</dbReference>
<sequence>MSGMNQYGNTVLRWWQGMFEDSATLKAKGIPPAPTSHKAQLKRCDSADAVMLQEGFRMLWLELLNQGLEDVPQNLEAWATVAAVLVHIKQDNGEKLAAQAGKKVNKHGEPADKSIVSELRFAKLQNAPTPDDFLKRIRRIVLQLDGKASPTKVADDILQWFDEFYAWSPRKADKRISVRWAMDYYQAANQKYSKSKTA</sequence>
<dbReference type="Proteomes" id="UP000092627">
    <property type="component" value="Unassembled WGS sequence"/>
</dbReference>
<evidence type="ECO:0000313" key="2">
    <source>
        <dbReference type="Proteomes" id="UP000092627"/>
    </source>
</evidence>
<dbReference type="AlphaFoldDB" id="A0A1A8T6A2"/>
<dbReference type="EMBL" id="FLOC01000003">
    <property type="protein sequence ID" value="SBS27670.1"/>
    <property type="molecule type" value="Genomic_DNA"/>
</dbReference>
<evidence type="ECO:0000313" key="1">
    <source>
        <dbReference type="EMBL" id="SBS27670.1"/>
    </source>
</evidence>
<dbReference type="InterPro" id="IPR038287">
    <property type="entry name" value="Cse2_sf"/>
</dbReference>
<reference evidence="1 2" key="1">
    <citation type="submission" date="2016-06" db="EMBL/GenBank/DDBJ databases">
        <authorList>
            <person name="Kjaerup R.B."/>
            <person name="Dalgaard T.S."/>
            <person name="Juul-Madsen H.R."/>
        </authorList>
    </citation>
    <scope>NUCLEOTIDE SEQUENCE [LARGE SCALE GENOMIC DNA]</scope>
    <source>
        <strain evidence="1 2">CECT 5080</strain>
    </source>
</reference>
<gene>
    <name evidence="1" type="ORF">MAQ5080_00886</name>
</gene>
<proteinExistence type="predicted"/>
<dbReference type="STRING" id="295068.MAQ5080_00886"/>